<feature type="transmembrane region" description="Helical" evidence="9">
    <location>
        <begin position="179"/>
        <end position="200"/>
    </location>
</feature>
<evidence type="ECO:0000313" key="11">
    <source>
        <dbReference type="EMBL" id="CAG8854492.1"/>
    </source>
</evidence>
<evidence type="ECO:0000256" key="8">
    <source>
        <dbReference type="ARBA" id="ARBA00023136"/>
    </source>
</evidence>
<gene>
    <name evidence="11" type="ORF">GMARGA_LOCUS43313</name>
</gene>
<feature type="domain" description="ABC transmembrane type-1" evidence="10">
    <location>
        <begin position="115"/>
        <end position="245"/>
    </location>
</feature>
<keyword evidence="12" id="KW-1185">Reference proteome</keyword>
<sequence>VAVDNGKIVTSGTISELRNSGILTSILDDSQSELVNPTENVIDASKVSEQSILTDFGHINDSSTASDATHVENATIKKVSKPRVLVEEEARQTGMVKLKIYKSYFLANGNILYWLIAAVIFIGARGIQIMENWWLKVWSNASKNHETIQTIFNSVQQDNLIMIDGDIDEPHSADYYLNIYVLITFLSIIGGVSRSVWLYYGSLRASKKLYQTILHQVIRAPLRFFDTTPVGRILNRFSKDFETID</sequence>
<evidence type="ECO:0000256" key="5">
    <source>
        <dbReference type="ARBA" id="ARBA00022741"/>
    </source>
</evidence>
<evidence type="ECO:0000256" key="9">
    <source>
        <dbReference type="SAM" id="Phobius"/>
    </source>
</evidence>
<name>A0ABN7XGV2_GIGMA</name>
<dbReference type="PROSITE" id="PS50929">
    <property type="entry name" value="ABC_TM1F"/>
    <property type="match status" value="1"/>
</dbReference>
<feature type="transmembrane region" description="Helical" evidence="9">
    <location>
        <begin position="105"/>
        <end position="127"/>
    </location>
</feature>
<comment type="similarity">
    <text evidence="2">Belongs to the ABC transporter superfamily. ABCC family. Conjugate transporter (TC 3.A.1.208) subfamily.</text>
</comment>
<protein>
    <submittedName>
        <fullName evidence="11">23948_t:CDS:1</fullName>
    </submittedName>
</protein>
<accession>A0ABN7XGV2</accession>
<feature type="non-terminal residue" evidence="11">
    <location>
        <position position="245"/>
    </location>
</feature>
<organism evidence="11 12">
    <name type="scientific">Gigaspora margarita</name>
    <dbReference type="NCBI Taxonomy" id="4874"/>
    <lineage>
        <taxon>Eukaryota</taxon>
        <taxon>Fungi</taxon>
        <taxon>Fungi incertae sedis</taxon>
        <taxon>Mucoromycota</taxon>
        <taxon>Glomeromycotina</taxon>
        <taxon>Glomeromycetes</taxon>
        <taxon>Diversisporales</taxon>
        <taxon>Gigasporaceae</taxon>
        <taxon>Gigaspora</taxon>
    </lineage>
</organism>
<dbReference type="PANTHER" id="PTHR24223:SF456">
    <property type="entry name" value="MULTIDRUG RESISTANCE-ASSOCIATED PROTEIN LETHAL(2)03659"/>
    <property type="match status" value="1"/>
</dbReference>
<dbReference type="Gene3D" id="1.20.1560.10">
    <property type="entry name" value="ABC transporter type 1, transmembrane domain"/>
    <property type="match status" value="1"/>
</dbReference>
<keyword evidence="6" id="KW-0067">ATP-binding</keyword>
<keyword evidence="3" id="KW-0813">Transport</keyword>
<keyword evidence="4 9" id="KW-0812">Transmembrane</keyword>
<comment type="caution">
    <text evidence="11">The sequence shown here is derived from an EMBL/GenBank/DDBJ whole genome shotgun (WGS) entry which is preliminary data.</text>
</comment>
<dbReference type="SUPFAM" id="SSF90123">
    <property type="entry name" value="ABC transporter transmembrane region"/>
    <property type="match status" value="1"/>
</dbReference>
<evidence type="ECO:0000256" key="1">
    <source>
        <dbReference type="ARBA" id="ARBA00004141"/>
    </source>
</evidence>
<evidence type="ECO:0000256" key="7">
    <source>
        <dbReference type="ARBA" id="ARBA00022989"/>
    </source>
</evidence>
<evidence type="ECO:0000256" key="6">
    <source>
        <dbReference type="ARBA" id="ARBA00022840"/>
    </source>
</evidence>
<proteinExistence type="inferred from homology"/>
<dbReference type="InterPro" id="IPR036640">
    <property type="entry name" value="ABC1_TM_sf"/>
</dbReference>
<evidence type="ECO:0000256" key="3">
    <source>
        <dbReference type="ARBA" id="ARBA00022448"/>
    </source>
</evidence>
<evidence type="ECO:0000259" key="10">
    <source>
        <dbReference type="PROSITE" id="PS50929"/>
    </source>
</evidence>
<dbReference type="Pfam" id="PF00664">
    <property type="entry name" value="ABC_membrane"/>
    <property type="match status" value="1"/>
</dbReference>
<dbReference type="InterPro" id="IPR011527">
    <property type="entry name" value="ABC1_TM_dom"/>
</dbReference>
<dbReference type="PANTHER" id="PTHR24223">
    <property type="entry name" value="ATP-BINDING CASSETTE SUB-FAMILY C"/>
    <property type="match status" value="1"/>
</dbReference>
<dbReference type="EMBL" id="CAJVQB010138741">
    <property type="protein sequence ID" value="CAG8854492.1"/>
    <property type="molecule type" value="Genomic_DNA"/>
</dbReference>
<dbReference type="Proteomes" id="UP000789901">
    <property type="component" value="Unassembled WGS sequence"/>
</dbReference>
<evidence type="ECO:0000313" key="12">
    <source>
        <dbReference type="Proteomes" id="UP000789901"/>
    </source>
</evidence>
<feature type="non-terminal residue" evidence="11">
    <location>
        <position position="1"/>
    </location>
</feature>
<evidence type="ECO:0000256" key="4">
    <source>
        <dbReference type="ARBA" id="ARBA00022692"/>
    </source>
</evidence>
<keyword evidence="8 9" id="KW-0472">Membrane</keyword>
<reference evidence="11 12" key="1">
    <citation type="submission" date="2021-06" db="EMBL/GenBank/DDBJ databases">
        <authorList>
            <person name="Kallberg Y."/>
            <person name="Tangrot J."/>
            <person name="Rosling A."/>
        </authorList>
    </citation>
    <scope>NUCLEOTIDE SEQUENCE [LARGE SCALE GENOMIC DNA]</scope>
    <source>
        <strain evidence="11 12">120-4 pot B 10/14</strain>
    </source>
</reference>
<comment type="subcellular location">
    <subcellularLocation>
        <location evidence="1">Membrane</location>
        <topology evidence="1">Multi-pass membrane protein</topology>
    </subcellularLocation>
</comment>
<dbReference type="InterPro" id="IPR050173">
    <property type="entry name" value="ABC_transporter_C-like"/>
</dbReference>
<keyword evidence="5" id="KW-0547">Nucleotide-binding</keyword>
<evidence type="ECO:0000256" key="2">
    <source>
        <dbReference type="ARBA" id="ARBA00009726"/>
    </source>
</evidence>
<keyword evidence="7 9" id="KW-1133">Transmembrane helix</keyword>